<comment type="caution">
    <text evidence="1">The sequence shown here is derived from an EMBL/GenBank/DDBJ whole genome shotgun (WGS) entry which is preliminary data.</text>
</comment>
<reference evidence="1" key="1">
    <citation type="submission" date="2020-11" db="EMBL/GenBank/DDBJ databases">
        <authorList>
            <person name="Whiteford S."/>
        </authorList>
    </citation>
    <scope>NUCLEOTIDE SEQUENCE</scope>
</reference>
<organism evidence="1 2">
    <name type="scientific">Plutella xylostella</name>
    <name type="common">Diamondback moth</name>
    <name type="synonym">Plutella maculipennis</name>
    <dbReference type="NCBI Taxonomy" id="51655"/>
    <lineage>
        <taxon>Eukaryota</taxon>
        <taxon>Metazoa</taxon>
        <taxon>Ecdysozoa</taxon>
        <taxon>Arthropoda</taxon>
        <taxon>Hexapoda</taxon>
        <taxon>Insecta</taxon>
        <taxon>Pterygota</taxon>
        <taxon>Neoptera</taxon>
        <taxon>Endopterygota</taxon>
        <taxon>Lepidoptera</taxon>
        <taxon>Glossata</taxon>
        <taxon>Ditrysia</taxon>
        <taxon>Yponomeutoidea</taxon>
        <taxon>Plutellidae</taxon>
        <taxon>Plutella</taxon>
    </lineage>
</organism>
<keyword evidence="2" id="KW-1185">Reference proteome</keyword>
<proteinExistence type="predicted"/>
<dbReference type="AlphaFoldDB" id="A0A8S4EQ25"/>
<evidence type="ECO:0000313" key="1">
    <source>
        <dbReference type="EMBL" id="CAG9117750.1"/>
    </source>
</evidence>
<name>A0A8S4EQ25_PLUXY</name>
<accession>A0A8S4EQ25</accession>
<gene>
    <name evidence="1" type="ORF">PLXY2_LOCUS6458</name>
</gene>
<evidence type="ECO:0000313" key="2">
    <source>
        <dbReference type="Proteomes" id="UP000653454"/>
    </source>
</evidence>
<protein>
    <submittedName>
        <fullName evidence="1">(diamondback moth) hypothetical protein</fullName>
    </submittedName>
</protein>
<sequence length="800" mass="88200">MSGTPNVYPSCRGCDIPEHPGSATRLLPRGRRGRGRGCGVAGPALGAPRRLDVFLSLLRKLEDNSQLDMRLFSAALLRSLRLDGIEQAANPVETEFVTPYRASAFQFHKYKLLMDLFIPGQNVLEVDEILTAHEKCLLHRMLSSTVHRWERGDESTSCPVSVELTQRLMSNNSDRLPSRCPIEEGVIQTKWGTISPGTVVAAIAASLESQRVLVTDILNADVFKAGLAEPIMDATNGEWDVDIETLHTARQTPGLATADISNVWAATLAGDLAEVAVNQGPLVGSASQKMVVGSNNKWNDTLLPRHNFLLIHNTSTVDWHFTDAEILAGVDGLILAQHVPKWVSQRGSLRLSQVLDMYYSNEGSAFDPSVSACNRQALFSGILDQSVLSAETKNFASVLALSQGTVYMQVDELDRICEAAVAAFLNYFPTVLTQSHRSCPGGGGGAAPRSVVDLVVATDGSWAGYDVHQLLSWIGEELEVGFERGSIALLHGNTGNWIAPPSSNLSALFEHLSNFSDPWPDRLNLPNVMSTVLEYSMNKSLSEAETEATVAPSTVVLIISPSDTPSDTEVDRARDIFLSLRQSYFDVYFAYVARDLTAFENINTEYLDYSELFIKTDRGTVRDTISALGTDLINAAIPKRIIGAHCEVNETVYKQVPYEDFVLPQRENKYRIHSYYMRQQPAVAITVRNNGQGTLLACEWRGAETSRTCKTLDERQTYTFNLTDPCPSQDFCPPSHFSISAVSTQNICANNDCRLPQQVGYYITQDGLRCLALRNKAKPLVVQCVKKYLLFLVLMVTYLI</sequence>
<dbReference type="EMBL" id="CAJHNJ030000020">
    <property type="protein sequence ID" value="CAG9117750.1"/>
    <property type="molecule type" value="Genomic_DNA"/>
</dbReference>
<dbReference type="Proteomes" id="UP000653454">
    <property type="component" value="Unassembled WGS sequence"/>
</dbReference>